<keyword evidence="4" id="KW-0440">LIM domain</keyword>
<feature type="compositionally biased region" description="Basic and acidic residues" evidence="5">
    <location>
        <begin position="387"/>
        <end position="405"/>
    </location>
</feature>
<dbReference type="InterPro" id="IPR008936">
    <property type="entry name" value="Rho_GTPase_activation_prot"/>
</dbReference>
<dbReference type="Gene3D" id="2.10.110.10">
    <property type="entry name" value="Cysteine Rich Protein"/>
    <property type="match status" value="2"/>
</dbReference>
<feature type="domain" description="LIM zinc-binding" evidence="6">
    <location>
        <begin position="24"/>
        <end position="86"/>
    </location>
</feature>
<feature type="region of interest" description="Disordered" evidence="5">
    <location>
        <begin position="142"/>
        <end position="232"/>
    </location>
</feature>
<proteinExistence type="predicted"/>
<feature type="compositionally biased region" description="Polar residues" evidence="5">
    <location>
        <begin position="267"/>
        <end position="279"/>
    </location>
</feature>
<dbReference type="CDD" id="cd09395">
    <property type="entry name" value="LIM2_Rga"/>
    <property type="match status" value="1"/>
</dbReference>
<evidence type="ECO:0000259" key="6">
    <source>
        <dbReference type="PROSITE" id="PS50023"/>
    </source>
</evidence>
<evidence type="ECO:0000313" key="8">
    <source>
        <dbReference type="EMBL" id="KAK5949987.1"/>
    </source>
</evidence>
<feature type="compositionally biased region" description="Basic and acidic residues" evidence="5">
    <location>
        <begin position="353"/>
        <end position="367"/>
    </location>
</feature>
<feature type="compositionally biased region" description="Polar residues" evidence="5">
    <location>
        <begin position="338"/>
        <end position="352"/>
    </location>
</feature>
<feature type="region of interest" description="Disordered" evidence="5">
    <location>
        <begin position="538"/>
        <end position="557"/>
    </location>
</feature>
<dbReference type="PANTHER" id="PTHR23176:SF128">
    <property type="entry name" value="RHO GTPASE-ACTIVATING PROTEIN RGD1"/>
    <property type="match status" value="1"/>
</dbReference>
<evidence type="ECO:0000256" key="5">
    <source>
        <dbReference type="SAM" id="MobiDB-lite"/>
    </source>
</evidence>
<feature type="compositionally biased region" description="Polar residues" evidence="5">
    <location>
        <begin position="210"/>
        <end position="232"/>
    </location>
</feature>
<dbReference type="PROSITE" id="PS50238">
    <property type="entry name" value="RHOGAP"/>
    <property type="match status" value="1"/>
</dbReference>
<dbReference type="SMART" id="SM00132">
    <property type="entry name" value="LIM"/>
    <property type="match status" value="2"/>
</dbReference>
<dbReference type="Gene3D" id="1.10.555.10">
    <property type="entry name" value="Rho GTPase activation protein"/>
    <property type="match status" value="1"/>
</dbReference>
<dbReference type="SUPFAM" id="SSF48350">
    <property type="entry name" value="GTPase activation domain, GAP"/>
    <property type="match status" value="1"/>
</dbReference>
<dbReference type="FunFam" id="1.10.555.10:FF:000043">
    <property type="entry name" value="Rho GTPase activator Rga"/>
    <property type="match status" value="1"/>
</dbReference>
<keyword evidence="2 4" id="KW-0479">Metal-binding</keyword>
<dbReference type="GO" id="GO:0005096">
    <property type="term" value="F:GTPase activator activity"/>
    <property type="evidence" value="ECO:0007669"/>
    <property type="project" value="UniProtKB-KW"/>
</dbReference>
<dbReference type="FunFam" id="2.10.110.10:FF:000044">
    <property type="entry name" value="Rho GTPase activator Rga"/>
    <property type="match status" value="1"/>
</dbReference>
<comment type="caution">
    <text evidence="8">The sequence shown here is derived from an EMBL/GenBank/DDBJ whole genome shotgun (WGS) entry which is preliminary data.</text>
</comment>
<feature type="compositionally biased region" description="Basic and acidic residues" evidence="5">
    <location>
        <begin position="593"/>
        <end position="607"/>
    </location>
</feature>
<sequence>MAAAMLDHMQPYPESPMDPEDQAYPCKGCGEILEEGKAFELAGNRWHIDCFRCNTCNTLLDSDANLLLLGDGSLICNNCTYSCSSCMNKIEDLAILTGDQAFCANCFKCRNCKRKIENLRYARTSQGIFCMDCHEALMARRRKKTGKSSSSRKTVEKALPAIPPPDARLTAYISQGAEPPTDPMSVLPSEGPSVQKTMSELRHDTDSDNSRPATSSQNHLGGLTLPSTTYRDNRKSFISQRSDMSPGEEEEFLIPLAFDPNPPKHSPNGQSQQHTPQNRPSEDRHKDYFGGAQPHAQPGSTSQTTSPRLPQTRQFTNDHVKKQSEVTSPRQGSPYVPSEQNHSPHISQLARNDSSKSENFRLQEAPKNRRLPSTNSTPRQDATPDLARQKSPEIEEQDFRSDKGRSTPRISYETSPEFFEGFNSPPRQPMSRPIPARGDSLASSVPKAIPRKEVNTGAPPLHDMSNTSGAKPPPTNLDAAKANGGKVISGPISSPTSQSIYDTPNLPQNEQLTGEKFIQPRAPPAPPAVHARNESISTLQSDAQRSPKLPRYSGQGDFTLEEDISRILGLEDGPTASESFLRRVSNSVRHGRSYSDRSGRFSRDRWPRSPVVTTSAGQEISSPSTASPEHREELAWFKNELRRERQKTLDREKRIADLQTQLNATADISQVNVELREKRSTMVVLDTQKEIVVRELEVLTEHIAHAKKSGEPLDLNKMNSAVLRDLAEALDKLKRSFTPQIESLVQQKNEILDEITQLNQQKDKSFHEFEQLSIKNAQLAEFNNQLVDQIQNIYKSNRGTGLDELKQPNGLGIYSHSKDNSKVSIDSRELKPMSSGQPPAIDPSMTYEAGEAGAIQTIAGAQVVEMKKGAVAKRFDWRRGQKMAKGITKGVKGAFVSAQQNYGRDMTFAETGAYGNQTPGGQPYTDMSKNGIDPRTQAGWFGNNPNANLKPGKNGLYASSANASMPSLHSGVDNGNIPLFGTDLETRAEFEKSSIPGIVKRCIAEVEARGMDVEGIYRKSGGNSQVQQVKEGFERQPFDHDISDPDLDIHAVTSGLKQYFRKLPTPLITYDVYDTLIDLAKIPPGPTQREQRIAGLRDALAELPRVHYEILDYLMQHLSRVILLEKENLMTPMNVAVVFAPTIMRPESVARELSDTKGKNEVVMWMVNEGAAVFGWDEGEDESVRS</sequence>
<dbReference type="CDD" id="cd00159">
    <property type="entry name" value="RhoGAP"/>
    <property type="match status" value="1"/>
</dbReference>
<dbReference type="CDD" id="cd09394">
    <property type="entry name" value="LIM1_Rga"/>
    <property type="match status" value="1"/>
</dbReference>
<feature type="region of interest" description="Disordered" evidence="5">
    <location>
        <begin position="588"/>
        <end position="630"/>
    </location>
</feature>
<dbReference type="GO" id="GO:0046872">
    <property type="term" value="F:metal ion binding"/>
    <property type="evidence" value="ECO:0007669"/>
    <property type="project" value="UniProtKB-KW"/>
</dbReference>
<evidence type="ECO:0000256" key="1">
    <source>
        <dbReference type="ARBA" id="ARBA00022468"/>
    </source>
</evidence>
<dbReference type="PROSITE" id="PS00478">
    <property type="entry name" value="LIM_DOMAIN_1"/>
    <property type="match status" value="1"/>
</dbReference>
<keyword evidence="1" id="KW-0343">GTPase activation</keyword>
<keyword evidence="3 4" id="KW-0862">Zinc</keyword>
<name>A0AAN8IJB2_9EURO</name>
<feature type="domain" description="Rho-GAP" evidence="7">
    <location>
        <begin position="982"/>
        <end position="1174"/>
    </location>
</feature>
<dbReference type="GO" id="GO:0007165">
    <property type="term" value="P:signal transduction"/>
    <property type="evidence" value="ECO:0007669"/>
    <property type="project" value="InterPro"/>
</dbReference>
<evidence type="ECO:0000256" key="3">
    <source>
        <dbReference type="ARBA" id="ARBA00022833"/>
    </source>
</evidence>
<dbReference type="InterPro" id="IPR001781">
    <property type="entry name" value="Znf_LIM"/>
</dbReference>
<dbReference type="PANTHER" id="PTHR23176">
    <property type="entry name" value="RHO/RAC/CDC GTPASE-ACTIVATING PROTEIN"/>
    <property type="match status" value="1"/>
</dbReference>
<reference evidence="8 9" key="1">
    <citation type="submission" date="2022-12" db="EMBL/GenBank/DDBJ databases">
        <title>Genomic features and morphological characterization of a novel Knufia sp. strain isolated from spacecraft assembly facility.</title>
        <authorList>
            <person name="Teixeira M."/>
            <person name="Chander A.M."/>
            <person name="Stajich J.E."/>
            <person name="Venkateswaran K."/>
        </authorList>
    </citation>
    <scope>NUCLEOTIDE SEQUENCE [LARGE SCALE GENOMIC DNA]</scope>
    <source>
        <strain evidence="8 9">FJI-L2-BK-P2</strain>
    </source>
</reference>
<evidence type="ECO:0000256" key="4">
    <source>
        <dbReference type="PROSITE-ProRule" id="PRU00125"/>
    </source>
</evidence>
<feature type="compositionally biased region" description="Polar residues" evidence="5">
    <location>
        <begin position="611"/>
        <end position="627"/>
    </location>
</feature>
<dbReference type="AlphaFoldDB" id="A0AAN8IJB2"/>
<dbReference type="InterPro" id="IPR050729">
    <property type="entry name" value="Rho-GAP"/>
</dbReference>
<dbReference type="Proteomes" id="UP001316803">
    <property type="component" value="Unassembled WGS sequence"/>
</dbReference>
<feature type="compositionally biased region" description="Polar residues" evidence="5">
    <location>
        <begin position="371"/>
        <end position="380"/>
    </location>
</feature>
<dbReference type="EMBL" id="JAKLMC020000030">
    <property type="protein sequence ID" value="KAK5949987.1"/>
    <property type="molecule type" value="Genomic_DNA"/>
</dbReference>
<evidence type="ECO:0000259" key="7">
    <source>
        <dbReference type="PROSITE" id="PS50238"/>
    </source>
</evidence>
<dbReference type="GO" id="GO:0005938">
    <property type="term" value="C:cell cortex"/>
    <property type="evidence" value="ECO:0007669"/>
    <property type="project" value="UniProtKB-ARBA"/>
</dbReference>
<accession>A0AAN8IJB2</accession>
<dbReference type="PROSITE" id="PS50023">
    <property type="entry name" value="LIM_DOMAIN_2"/>
    <property type="match status" value="1"/>
</dbReference>
<protein>
    <submittedName>
        <fullName evidence="8">Rho-type gtpase-activating protein</fullName>
    </submittedName>
</protein>
<evidence type="ECO:0000313" key="9">
    <source>
        <dbReference type="Proteomes" id="UP001316803"/>
    </source>
</evidence>
<dbReference type="SMART" id="SM00324">
    <property type="entry name" value="RhoGAP"/>
    <property type="match status" value="1"/>
</dbReference>
<dbReference type="Pfam" id="PF00620">
    <property type="entry name" value="RhoGAP"/>
    <property type="match status" value="1"/>
</dbReference>
<gene>
    <name evidence="8" type="primary">RGA2</name>
    <name evidence="8" type="ORF">OHC33_008948</name>
</gene>
<evidence type="ECO:0000256" key="2">
    <source>
        <dbReference type="ARBA" id="ARBA00022723"/>
    </source>
</evidence>
<dbReference type="InterPro" id="IPR000198">
    <property type="entry name" value="RhoGAP_dom"/>
</dbReference>
<feature type="region of interest" description="Disordered" evidence="5">
    <location>
        <begin position="256"/>
        <end position="498"/>
    </location>
</feature>
<dbReference type="Pfam" id="PF00412">
    <property type="entry name" value="LIM"/>
    <property type="match status" value="1"/>
</dbReference>
<keyword evidence="9" id="KW-1185">Reference proteome</keyword>
<feature type="compositionally biased region" description="Polar residues" evidence="5">
    <location>
        <begin position="298"/>
        <end position="315"/>
    </location>
</feature>
<feature type="compositionally biased region" description="Basic and acidic residues" evidence="5">
    <location>
        <begin position="199"/>
        <end position="209"/>
    </location>
</feature>
<organism evidence="8 9">
    <name type="scientific">Knufia fluminis</name>
    <dbReference type="NCBI Taxonomy" id="191047"/>
    <lineage>
        <taxon>Eukaryota</taxon>
        <taxon>Fungi</taxon>
        <taxon>Dikarya</taxon>
        <taxon>Ascomycota</taxon>
        <taxon>Pezizomycotina</taxon>
        <taxon>Eurotiomycetes</taxon>
        <taxon>Chaetothyriomycetidae</taxon>
        <taxon>Chaetothyriales</taxon>
        <taxon>Trichomeriaceae</taxon>
        <taxon>Knufia</taxon>
    </lineage>
</organism>